<feature type="domain" description="SCP" evidence="2">
    <location>
        <begin position="48"/>
        <end position="181"/>
    </location>
</feature>
<evidence type="ECO:0000256" key="1">
    <source>
        <dbReference type="SAM" id="SignalP"/>
    </source>
</evidence>
<keyword evidence="4" id="KW-1185">Reference proteome</keyword>
<feature type="chain" id="PRO_5040211044" evidence="1">
    <location>
        <begin position="26"/>
        <end position="188"/>
    </location>
</feature>
<feature type="signal peptide" evidence="1">
    <location>
        <begin position="1"/>
        <end position="25"/>
    </location>
</feature>
<dbReference type="InterPro" id="IPR014044">
    <property type="entry name" value="CAP_dom"/>
</dbReference>
<proteinExistence type="predicted"/>
<keyword evidence="1" id="KW-0732">Signal</keyword>
<dbReference type="SMART" id="SM00198">
    <property type="entry name" value="SCP"/>
    <property type="match status" value="1"/>
</dbReference>
<dbReference type="Pfam" id="PF00188">
    <property type="entry name" value="CAP"/>
    <property type="match status" value="1"/>
</dbReference>
<dbReference type="PRINTS" id="PR00837">
    <property type="entry name" value="V5TPXLIKE"/>
</dbReference>
<evidence type="ECO:0000313" key="4">
    <source>
        <dbReference type="Proteomes" id="UP000724874"/>
    </source>
</evidence>
<protein>
    <submittedName>
        <fullName evidence="3">CAP domain-containing protein</fullName>
    </submittedName>
</protein>
<dbReference type="AlphaFoldDB" id="A0A9P5P1X8"/>
<dbReference type="InterPro" id="IPR035940">
    <property type="entry name" value="CAP_sf"/>
</dbReference>
<dbReference type="Gene3D" id="3.40.33.10">
    <property type="entry name" value="CAP"/>
    <property type="match status" value="1"/>
</dbReference>
<reference evidence="3" key="1">
    <citation type="submission" date="2020-11" db="EMBL/GenBank/DDBJ databases">
        <authorList>
            <consortium name="DOE Joint Genome Institute"/>
            <person name="Ahrendt S."/>
            <person name="Riley R."/>
            <person name="Andreopoulos W."/>
            <person name="LaButti K."/>
            <person name="Pangilinan J."/>
            <person name="Ruiz-duenas F.J."/>
            <person name="Barrasa J.M."/>
            <person name="Sanchez-Garcia M."/>
            <person name="Camarero S."/>
            <person name="Miyauchi S."/>
            <person name="Serrano A."/>
            <person name="Linde D."/>
            <person name="Babiker R."/>
            <person name="Drula E."/>
            <person name="Ayuso-Fernandez I."/>
            <person name="Pacheco R."/>
            <person name="Padilla G."/>
            <person name="Ferreira P."/>
            <person name="Barriuso J."/>
            <person name="Kellner H."/>
            <person name="Castanera R."/>
            <person name="Alfaro M."/>
            <person name="Ramirez L."/>
            <person name="Pisabarro A.G."/>
            <person name="Kuo A."/>
            <person name="Tritt A."/>
            <person name="Lipzen A."/>
            <person name="He G."/>
            <person name="Yan M."/>
            <person name="Ng V."/>
            <person name="Cullen D."/>
            <person name="Martin F."/>
            <person name="Rosso M.-N."/>
            <person name="Henrissat B."/>
            <person name="Hibbett D."/>
            <person name="Martinez A.T."/>
            <person name="Grigoriev I.V."/>
        </authorList>
    </citation>
    <scope>NUCLEOTIDE SEQUENCE</scope>
    <source>
        <strain evidence="3">AH 44721</strain>
    </source>
</reference>
<gene>
    <name evidence="3" type="ORF">CPB84DRAFT_1758713</name>
</gene>
<evidence type="ECO:0000259" key="2">
    <source>
        <dbReference type="SMART" id="SM00198"/>
    </source>
</evidence>
<dbReference type="PANTHER" id="PTHR10334">
    <property type="entry name" value="CYSTEINE-RICH SECRETORY PROTEIN-RELATED"/>
    <property type="match status" value="1"/>
</dbReference>
<dbReference type="Proteomes" id="UP000724874">
    <property type="component" value="Unassembled WGS sequence"/>
</dbReference>
<dbReference type="SUPFAM" id="SSF55797">
    <property type="entry name" value="PR-1-like"/>
    <property type="match status" value="1"/>
</dbReference>
<comment type="caution">
    <text evidence="3">The sequence shown here is derived from an EMBL/GenBank/DDBJ whole genome shotgun (WGS) entry which is preliminary data.</text>
</comment>
<dbReference type="InterPro" id="IPR001283">
    <property type="entry name" value="CRISP-related"/>
</dbReference>
<name>A0A9P5P1X8_GYMJU</name>
<evidence type="ECO:0000313" key="3">
    <source>
        <dbReference type="EMBL" id="KAF8914212.1"/>
    </source>
</evidence>
<accession>A0A9P5P1X8</accession>
<dbReference type="EMBL" id="JADNYJ010000001">
    <property type="protein sequence ID" value="KAF8914212.1"/>
    <property type="molecule type" value="Genomic_DNA"/>
</dbReference>
<sequence>MLSLSLLCALAFVLSFIKTGHHVHAYPSLLHRHDHLPLHSMARRGTVEQIDAFLDSHNFVRAQHNATALQWSTDLAQKAESWADQCQFRHTNGVLSGELYGENIAAGTGDFPITAAVATFVQDQNDYNPAHPNYLHFTQVVWKSTTELGCAVSQCPGIFDKSLGLASLYVCLYNPVGNVIGQAPGLIF</sequence>
<organism evidence="3 4">
    <name type="scientific">Gymnopilus junonius</name>
    <name type="common">Spectacular rustgill mushroom</name>
    <name type="synonym">Gymnopilus spectabilis subsp. junonius</name>
    <dbReference type="NCBI Taxonomy" id="109634"/>
    <lineage>
        <taxon>Eukaryota</taxon>
        <taxon>Fungi</taxon>
        <taxon>Dikarya</taxon>
        <taxon>Basidiomycota</taxon>
        <taxon>Agaricomycotina</taxon>
        <taxon>Agaricomycetes</taxon>
        <taxon>Agaricomycetidae</taxon>
        <taxon>Agaricales</taxon>
        <taxon>Agaricineae</taxon>
        <taxon>Hymenogastraceae</taxon>
        <taxon>Gymnopilus</taxon>
    </lineage>
</organism>
<dbReference type="OrthoDB" id="337038at2759"/>